<comment type="caution">
    <text evidence="1">The sequence shown here is derived from an EMBL/GenBank/DDBJ whole genome shotgun (WGS) entry which is preliminary data.</text>
</comment>
<reference evidence="1 2" key="1">
    <citation type="submission" date="2021-05" db="EMBL/GenBank/DDBJ databases">
        <title>Draft genomes of bacteria isolated from model marine particles.</title>
        <authorList>
            <person name="Datta M.S."/>
            <person name="Schwartzman J.A."/>
            <person name="Enke T.N."/>
            <person name="Saavedra J."/>
            <person name="Cermak N."/>
            <person name="Cordero O.X."/>
        </authorList>
    </citation>
    <scope>NUCLEOTIDE SEQUENCE [LARGE SCALE GENOMIC DNA]</scope>
    <source>
        <strain evidence="1 2">D2M19</strain>
    </source>
</reference>
<dbReference type="Proteomes" id="UP000753376">
    <property type="component" value="Unassembled WGS sequence"/>
</dbReference>
<sequence length="104" mass="11518">MSEAIPLHSNHPLVGSWQAADDFSDMVVSIVAVAEGFSVSVTDQTDGEVAEVFEPQYDGNVLSFSAHWPSNGRFIKYRFLLQSEGTVGVTYTYSGQEVWQRKLT</sequence>
<dbReference type="EMBL" id="JAHKPV010000006">
    <property type="protein sequence ID" value="MBU2873595.1"/>
    <property type="molecule type" value="Genomic_DNA"/>
</dbReference>
<organism evidence="1 2">
    <name type="scientific">Marinobacter salexigens</name>
    <dbReference type="NCBI Taxonomy" id="1925763"/>
    <lineage>
        <taxon>Bacteria</taxon>
        <taxon>Pseudomonadati</taxon>
        <taxon>Pseudomonadota</taxon>
        <taxon>Gammaproteobacteria</taxon>
        <taxon>Pseudomonadales</taxon>
        <taxon>Marinobacteraceae</taxon>
        <taxon>Marinobacter</taxon>
    </lineage>
</organism>
<name>A0ABS6A792_9GAMM</name>
<keyword evidence="2" id="KW-1185">Reference proteome</keyword>
<protein>
    <submittedName>
        <fullName evidence="1">Uncharacterized protein</fullName>
    </submittedName>
</protein>
<accession>A0ABS6A792</accession>
<proteinExistence type="predicted"/>
<gene>
    <name evidence="1" type="ORF">KO508_06175</name>
</gene>
<evidence type="ECO:0000313" key="1">
    <source>
        <dbReference type="EMBL" id="MBU2873595.1"/>
    </source>
</evidence>
<dbReference type="RefSeq" id="WP_216007479.1">
    <property type="nucleotide sequence ID" value="NZ_JAHKPV010000006.1"/>
</dbReference>
<evidence type="ECO:0000313" key="2">
    <source>
        <dbReference type="Proteomes" id="UP000753376"/>
    </source>
</evidence>